<gene>
    <name evidence="4" type="ORF">IZ6_19070</name>
</gene>
<dbReference type="PANTHER" id="PTHR21013">
    <property type="entry name" value="ATP SYNTHASE MITOCHONDRIAL F1 COMPLEX ASSEMBLY FACTOR 2/ATP12 PROTEIN, MITOCHONDRIAL PRECURSOR"/>
    <property type="match status" value="1"/>
</dbReference>
<dbReference type="EMBL" id="AP023361">
    <property type="protein sequence ID" value="BCJ91172.1"/>
    <property type="molecule type" value="Genomic_DNA"/>
</dbReference>
<evidence type="ECO:0000313" key="4">
    <source>
        <dbReference type="EMBL" id="BCJ91172.1"/>
    </source>
</evidence>
<dbReference type="InterPro" id="IPR011419">
    <property type="entry name" value="ATP12_ATP_synth-F1-assembly"/>
</dbReference>
<evidence type="ECO:0000256" key="3">
    <source>
        <dbReference type="ARBA" id="ARBA00023186"/>
    </source>
</evidence>
<evidence type="ECO:0000313" key="5">
    <source>
        <dbReference type="Proteomes" id="UP000515317"/>
    </source>
</evidence>
<dbReference type="RefSeq" id="WP_225873884.1">
    <property type="nucleotide sequence ID" value="NZ_AP023361.1"/>
</dbReference>
<comment type="similarity">
    <text evidence="1">Belongs to the ATP12 family.</text>
</comment>
<dbReference type="Pfam" id="PF07542">
    <property type="entry name" value="ATP12"/>
    <property type="match status" value="1"/>
</dbReference>
<evidence type="ECO:0000256" key="2">
    <source>
        <dbReference type="ARBA" id="ARBA00022946"/>
    </source>
</evidence>
<dbReference type="InterPro" id="IPR042272">
    <property type="entry name" value="ATP12_ATP_synth-F1-assembly_N"/>
</dbReference>
<keyword evidence="3" id="KW-0143">Chaperone</keyword>
<dbReference type="Proteomes" id="UP000515317">
    <property type="component" value="Chromosome"/>
</dbReference>
<proteinExistence type="inferred from homology"/>
<protein>
    <submittedName>
        <fullName evidence="4">ATPase</fullName>
    </submittedName>
</protein>
<dbReference type="AlphaFoldDB" id="A0A6S6QV82"/>
<name>A0A6S6QV82_9HYPH</name>
<dbReference type="GO" id="GO:0043461">
    <property type="term" value="P:proton-transporting ATP synthase complex assembly"/>
    <property type="evidence" value="ECO:0007669"/>
    <property type="project" value="InterPro"/>
</dbReference>
<keyword evidence="5" id="KW-1185">Reference proteome</keyword>
<dbReference type="KEGG" id="tso:IZ6_19070"/>
<dbReference type="Gene3D" id="3.30.2180.10">
    <property type="entry name" value="ATP12-like"/>
    <property type="match status" value="1"/>
</dbReference>
<organism evidence="4 5">
    <name type="scientific">Terrihabitans soli</name>
    <dbReference type="NCBI Taxonomy" id="708113"/>
    <lineage>
        <taxon>Bacteria</taxon>
        <taxon>Pseudomonadati</taxon>
        <taxon>Pseudomonadota</taxon>
        <taxon>Alphaproteobacteria</taxon>
        <taxon>Hyphomicrobiales</taxon>
        <taxon>Terrihabitans</taxon>
    </lineage>
</organism>
<sequence length="250" mass="27574">MSETEGPMQRAQRLMRPELPKRFYKSAEAAKQEGGYGVLLDGRSVRTPARNIVSVPGEKLALALAEEWNAQIDVIDPAKMPLTRLVNSAIDGVAREADAVRAEIVKYAASDLLCYRAEAPERLVENQRAKWDPVLDWAHETLGARFVLAEGIVFVEQPASSLEAISAVLERLDIFRLAAASVVTTLTGSALLTVALIEKRLTVDEAWAAAHVDEDWNAELWGEDDEAAERRAGRFAEMQAAARVIDLLRR</sequence>
<reference evidence="4 5" key="1">
    <citation type="submission" date="2020-08" db="EMBL/GenBank/DDBJ databases">
        <title>Genome sequence of Rhizobiales bacterium strain IZ6.</title>
        <authorList>
            <person name="Nakai R."/>
            <person name="Naganuma T."/>
        </authorList>
    </citation>
    <scope>NUCLEOTIDE SEQUENCE [LARGE SCALE GENOMIC DNA]</scope>
    <source>
        <strain evidence="4 5">IZ6</strain>
    </source>
</reference>
<accession>A0A6S6QV82</accession>
<dbReference type="InterPro" id="IPR023335">
    <property type="entry name" value="ATP12_ortho_dom_sf"/>
</dbReference>
<evidence type="ECO:0000256" key="1">
    <source>
        <dbReference type="ARBA" id="ARBA00008231"/>
    </source>
</evidence>
<dbReference type="Gene3D" id="1.10.3580.10">
    <property type="entry name" value="ATP12 ATPase"/>
    <property type="match status" value="1"/>
</dbReference>
<dbReference type="SUPFAM" id="SSF160909">
    <property type="entry name" value="ATP12-like"/>
    <property type="match status" value="1"/>
</dbReference>
<dbReference type="PANTHER" id="PTHR21013:SF10">
    <property type="entry name" value="ATP SYNTHASE MITOCHONDRIAL F1 COMPLEX ASSEMBLY FACTOR 2"/>
    <property type="match status" value="1"/>
</dbReference>
<keyword evidence="2" id="KW-0809">Transit peptide</keyword>